<feature type="compositionally biased region" description="Low complexity" evidence="6">
    <location>
        <begin position="591"/>
        <end position="610"/>
    </location>
</feature>
<accession>A0A7R8UAI4</accession>
<evidence type="ECO:0000256" key="4">
    <source>
        <dbReference type="ARBA" id="ARBA00022833"/>
    </source>
</evidence>
<dbReference type="InParanoid" id="A0A7R8UAI4"/>
<dbReference type="SMART" id="SM00355">
    <property type="entry name" value="ZnF_C2H2"/>
    <property type="match status" value="3"/>
</dbReference>
<dbReference type="PANTHER" id="PTHR24409:SF295">
    <property type="entry name" value="AZ2-RELATED"/>
    <property type="match status" value="1"/>
</dbReference>
<evidence type="ECO:0000313" key="8">
    <source>
        <dbReference type="EMBL" id="CAD7076951.1"/>
    </source>
</evidence>
<feature type="domain" description="C2H2-type" evidence="7">
    <location>
        <begin position="636"/>
        <end position="663"/>
    </location>
</feature>
<dbReference type="InterPro" id="IPR013087">
    <property type="entry name" value="Znf_C2H2_type"/>
</dbReference>
<keyword evidence="3 5" id="KW-0863">Zinc-finger</keyword>
<keyword evidence="1" id="KW-0479">Metal-binding</keyword>
<dbReference type="PROSITE" id="PS50157">
    <property type="entry name" value="ZINC_FINGER_C2H2_2"/>
    <property type="match status" value="1"/>
</dbReference>
<dbReference type="Gene3D" id="3.30.160.60">
    <property type="entry name" value="Classic Zinc Finger"/>
    <property type="match status" value="1"/>
</dbReference>
<dbReference type="Proteomes" id="UP000594454">
    <property type="component" value="Chromosome 1"/>
</dbReference>
<name>A0A7R8UAI4_HERIL</name>
<dbReference type="EMBL" id="LR899009">
    <property type="protein sequence ID" value="CAD7076951.1"/>
    <property type="molecule type" value="Genomic_DNA"/>
</dbReference>
<evidence type="ECO:0000256" key="5">
    <source>
        <dbReference type="PROSITE-ProRule" id="PRU00042"/>
    </source>
</evidence>
<evidence type="ECO:0000313" key="9">
    <source>
        <dbReference type="Proteomes" id="UP000594454"/>
    </source>
</evidence>
<evidence type="ECO:0000256" key="6">
    <source>
        <dbReference type="SAM" id="MobiDB-lite"/>
    </source>
</evidence>
<dbReference type="GO" id="GO:0000977">
    <property type="term" value="F:RNA polymerase II transcription regulatory region sequence-specific DNA binding"/>
    <property type="evidence" value="ECO:0007669"/>
    <property type="project" value="TreeGrafter"/>
</dbReference>
<feature type="region of interest" description="Disordered" evidence="6">
    <location>
        <begin position="447"/>
        <end position="466"/>
    </location>
</feature>
<feature type="region of interest" description="Disordered" evidence="6">
    <location>
        <begin position="553"/>
        <end position="611"/>
    </location>
</feature>
<reference evidence="8 9" key="1">
    <citation type="submission" date="2020-11" db="EMBL/GenBank/DDBJ databases">
        <authorList>
            <person name="Wallbank WR R."/>
            <person name="Pardo Diaz C."/>
            <person name="Kozak K."/>
            <person name="Martin S."/>
            <person name="Jiggins C."/>
            <person name="Moest M."/>
            <person name="Warren A I."/>
            <person name="Generalovic N T."/>
            <person name="Byers J.R.P. K."/>
            <person name="Montejo-Kovacevich G."/>
            <person name="Yen C E."/>
        </authorList>
    </citation>
    <scope>NUCLEOTIDE SEQUENCE [LARGE SCALE GENOMIC DNA]</scope>
</reference>
<dbReference type="GO" id="GO:0005634">
    <property type="term" value="C:nucleus"/>
    <property type="evidence" value="ECO:0007669"/>
    <property type="project" value="TreeGrafter"/>
</dbReference>
<dbReference type="PANTHER" id="PTHR24409">
    <property type="entry name" value="ZINC FINGER PROTEIN 142"/>
    <property type="match status" value="1"/>
</dbReference>
<dbReference type="SUPFAM" id="SSF57667">
    <property type="entry name" value="beta-beta-alpha zinc fingers"/>
    <property type="match status" value="1"/>
</dbReference>
<keyword evidence="4" id="KW-0862">Zinc</keyword>
<dbReference type="GO" id="GO:0000981">
    <property type="term" value="F:DNA-binding transcription factor activity, RNA polymerase II-specific"/>
    <property type="evidence" value="ECO:0007669"/>
    <property type="project" value="TreeGrafter"/>
</dbReference>
<gene>
    <name evidence="8" type="ORF">HERILL_LOCUS333</name>
</gene>
<keyword evidence="9" id="KW-1185">Reference proteome</keyword>
<proteinExistence type="predicted"/>
<sequence length="706" mass="79515">MNNVNDGLNCGDSIEMSGSENIVGAENVLLESMDSSRVCTDMNEIPAQLEEILKNVYDLSSSGRDFHSVLNSTMSAGDPRLFNSNLSSNGNDLPMNFSSDSSSLYLTAPTGNTPESSLYVATSHVPTQNNNYQAHASLLYNRPENCENYMEYLLDQKIYNTAVSGNTMAEDDNDPSPVYLNFNIQNVAQSAQSFNTEFEKYTNQTIPNHEEERPRNDILNYVEYMNNIEEAWQPKLVPMNGQRSAQIFQPIPTNIMPSPLSKYPMRKIYSFSQDIEKLNGSYVTQIMSPYQQLNSNAVTANFPENQRSNAINIQRNIISRKPLQTKLSIKINNNEWAVLNNNANETAEETCMDNELLAIDQMEPDIPFIKNRPPGHKRRKQMLTPLANNEISFMNAKGEFSRFEVNTETPVADFKPKIDTTFITFRKRPKKDLAIETLEDSAISAGRNLNSTKQTQHDSLTTNNSTNTSTILISSDSDSENYAESQDLKCLKCGKCKKMFKTSRSYSIHKKRCDAPSSVENTYVLEVEYLESEKEDDLDQICDTDSKDSTFQNESIEIVESDSVDSLDPSKQDNADEPERNDESIVRRNTRSSSLKTSSASASNGSSLTSPITPALKKYTKNINLNCNDPKAGGMLSCEVCGKKFRQKSCLVAHKRVHEKTYKCQYCLKVFQLKSTYDTHVLEKCDKIPSVKLKRLRSAMMKTNGK</sequence>
<evidence type="ECO:0000256" key="3">
    <source>
        <dbReference type="ARBA" id="ARBA00022771"/>
    </source>
</evidence>
<dbReference type="PROSITE" id="PS00028">
    <property type="entry name" value="ZINC_FINGER_C2H2_1"/>
    <property type="match status" value="1"/>
</dbReference>
<dbReference type="Pfam" id="PF00096">
    <property type="entry name" value="zf-C2H2"/>
    <property type="match status" value="1"/>
</dbReference>
<organism evidence="8 9">
    <name type="scientific">Hermetia illucens</name>
    <name type="common">Black soldier fly</name>
    <dbReference type="NCBI Taxonomy" id="343691"/>
    <lineage>
        <taxon>Eukaryota</taxon>
        <taxon>Metazoa</taxon>
        <taxon>Ecdysozoa</taxon>
        <taxon>Arthropoda</taxon>
        <taxon>Hexapoda</taxon>
        <taxon>Insecta</taxon>
        <taxon>Pterygota</taxon>
        <taxon>Neoptera</taxon>
        <taxon>Endopterygota</taxon>
        <taxon>Diptera</taxon>
        <taxon>Brachycera</taxon>
        <taxon>Stratiomyomorpha</taxon>
        <taxon>Stratiomyidae</taxon>
        <taxon>Hermetiinae</taxon>
        <taxon>Hermetia</taxon>
    </lineage>
</organism>
<feature type="compositionally biased region" description="Basic and acidic residues" evidence="6">
    <location>
        <begin position="568"/>
        <end position="586"/>
    </location>
</feature>
<evidence type="ECO:0000256" key="2">
    <source>
        <dbReference type="ARBA" id="ARBA00022737"/>
    </source>
</evidence>
<dbReference type="InterPro" id="IPR036236">
    <property type="entry name" value="Znf_C2H2_sf"/>
</dbReference>
<protein>
    <recommendedName>
        <fullName evidence="7">C2H2-type domain-containing protein</fullName>
    </recommendedName>
</protein>
<evidence type="ECO:0000259" key="7">
    <source>
        <dbReference type="PROSITE" id="PS50157"/>
    </source>
</evidence>
<keyword evidence="2" id="KW-0677">Repeat</keyword>
<dbReference type="FunFam" id="3.30.160.60:FF:000340">
    <property type="entry name" value="zinc finger protein 473 isoform X1"/>
    <property type="match status" value="1"/>
</dbReference>
<evidence type="ECO:0000256" key="1">
    <source>
        <dbReference type="ARBA" id="ARBA00022723"/>
    </source>
</evidence>
<dbReference type="GO" id="GO:0008270">
    <property type="term" value="F:zinc ion binding"/>
    <property type="evidence" value="ECO:0007669"/>
    <property type="project" value="UniProtKB-KW"/>
</dbReference>
<dbReference type="AlphaFoldDB" id="A0A7R8UAI4"/>